<evidence type="ECO:0000313" key="2">
    <source>
        <dbReference type="EMBL" id="CAL6102060.1"/>
    </source>
</evidence>
<protein>
    <submittedName>
        <fullName evidence="2">Hypothetical_protein</fullName>
    </submittedName>
</protein>
<dbReference type="AlphaFoldDB" id="A0AA86NZQ6"/>
<comment type="caution">
    <text evidence="1">The sequence shown here is derived from an EMBL/GenBank/DDBJ whole genome shotgun (WGS) entry which is preliminary data.</text>
</comment>
<reference evidence="1" key="1">
    <citation type="submission" date="2023-06" db="EMBL/GenBank/DDBJ databases">
        <authorList>
            <person name="Kurt Z."/>
        </authorList>
    </citation>
    <scope>NUCLEOTIDE SEQUENCE</scope>
</reference>
<accession>A0AA86NZQ6</accession>
<name>A0AA86NZQ6_9EUKA</name>
<evidence type="ECO:0000313" key="3">
    <source>
        <dbReference type="Proteomes" id="UP001642409"/>
    </source>
</evidence>
<sequence>MNMNEIDESSSDLSLIPSISAINTDLMERFSEPSEECYIFQNSIVISGTTDIDAQDSQVDIFDENLALIDSDIRKKLLDRCQKQYNNKSSLYSRRSSQISQ</sequence>
<gene>
    <name evidence="1" type="ORF">HINF_LOCUS15905</name>
    <name evidence="2" type="ORF">HINF_LOCUS71487</name>
</gene>
<dbReference type="Proteomes" id="UP001642409">
    <property type="component" value="Unassembled WGS sequence"/>
</dbReference>
<evidence type="ECO:0000313" key="1">
    <source>
        <dbReference type="EMBL" id="CAI9928260.1"/>
    </source>
</evidence>
<dbReference type="EMBL" id="CAXDID020000551">
    <property type="protein sequence ID" value="CAL6102060.1"/>
    <property type="molecule type" value="Genomic_DNA"/>
</dbReference>
<organism evidence="1">
    <name type="scientific">Hexamita inflata</name>
    <dbReference type="NCBI Taxonomy" id="28002"/>
    <lineage>
        <taxon>Eukaryota</taxon>
        <taxon>Metamonada</taxon>
        <taxon>Diplomonadida</taxon>
        <taxon>Hexamitidae</taxon>
        <taxon>Hexamitinae</taxon>
        <taxon>Hexamita</taxon>
    </lineage>
</organism>
<keyword evidence="3" id="KW-1185">Reference proteome</keyword>
<dbReference type="EMBL" id="CATOUU010000389">
    <property type="protein sequence ID" value="CAI9928260.1"/>
    <property type="molecule type" value="Genomic_DNA"/>
</dbReference>
<reference evidence="2 3" key="2">
    <citation type="submission" date="2024-07" db="EMBL/GenBank/DDBJ databases">
        <authorList>
            <person name="Akdeniz Z."/>
        </authorList>
    </citation>
    <scope>NUCLEOTIDE SEQUENCE [LARGE SCALE GENOMIC DNA]</scope>
</reference>
<proteinExistence type="predicted"/>